<comment type="catalytic activity">
    <reaction evidence="7">
        <text>(S)-malate + NAD(+) = oxaloacetate + NADH + H(+)</text>
        <dbReference type="Rhea" id="RHEA:21432"/>
        <dbReference type="ChEBI" id="CHEBI:15378"/>
        <dbReference type="ChEBI" id="CHEBI:15589"/>
        <dbReference type="ChEBI" id="CHEBI:16452"/>
        <dbReference type="ChEBI" id="CHEBI:57540"/>
        <dbReference type="ChEBI" id="CHEBI:57945"/>
        <dbReference type="EC" id="1.1.1.37"/>
    </reaction>
</comment>
<dbReference type="STRING" id="679926.Mpet_1928"/>
<gene>
    <name evidence="14" type="ordered locus">Mpet_1928</name>
</gene>
<evidence type="ECO:0000313" key="15">
    <source>
        <dbReference type="Proteomes" id="UP000006565"/>
    </source>
</evidence>
<evidence type="ECO:0000256" key="1">
    <source>
        <dbReference type="ARBA" id="ARBA00003966"/>
    </source>
</evidence>
<dbReference type="InterPro" id="IPR015955">
    <property type="entry name" value="Lactate_DH/Glyco_Ohase_4_C"/>
</dbReference>
<dbReference type="InterPro" id="IPR036291">
    <property type="entry name" value="NAD(P)-bd_dom_sf"/>
</dbReference>
<sequence length="288" mass="31150">MTVLSILGAGKIGGEVAFLSAATGIAGEINLFDINKPLLEAQKLDLLHTGLDITIDTDPENIRNSDIILFAAGMARNPQIKTRADLLDVNIRVASECMKCISGFDGVFITVTNPMDALNYYLCTKGGIEREKCIGFGGQLDTARLHLFLKEKGIAPDNTAQALGEHGEFQVPIFSGLEDEVPTDLREEILIKMRGASMPVIKGKGGTVFGPAQNIVDLIRIISQDLRETVPCSCALDGEYGISSCSIGVPAVIGREGILRIEETNLDEWETNKMKEAAEHLKTLCGRF</sequence>
<keyword evidence="6 10" id="KW-0520">NAD</keyword>
<dbReference type="GeneID" id="9744405"/>
<dbReference type="Pfam" id="PF02866">
    <property type="entry name" value="Ldh_1_C"/>
    <property type="match status" value="1"/>
</dbReference>
<dbReference type="PANTHER" id="PTHR43128:SF16">
    <property type="entry name" value="L-LACTATE DEHYDROGENASE"/>
    <property type="match status" value="1"/>
</dbReference>
<dbReference type="HOGENOM" id="CLU_045401_1_2_2"/>
<dbReference type="GO" id="GO:0006099">
    <property type="term" value="P:tricarboxylic acid cycle"/>
    <property type="evidence" value="ECO:0007669"/>
    <property type="project" value="UniProtKB-KW"/>
</dbReference>
<keyword evidence="4" id="KW-0816">Tricarboxylic acid cycle</keyword>
<evidence type="ECO:0000256" key="2">
    <source>
        <dbReference type="ARBA" id="ARBA00008104"/>
    </source>
</evidence>
<dbReference type="InterPro" id="IPR022383">
    <property type="entry name" value="Lactate/malate_DH_C"/>
</dbReference>
<dbReference type="SUPFAM" id="SSF56327">
    <property type="entry name" value="LDH C-terminal domain-like"/>
    <property type="match status" value="1"/>
</dbReference>
<accession>E1RJ09</accession>
<comment type="similarity">
    <text evidence="2 11">Belongs to the LDH/MDH superfamily.</text>
</comment>
<feature type="domain" description="Lactate/malate dehydrogenase C-terminal" evidence="13">
    <location>
        <begin position="139"/>
        <end position="283"/>
    </location>
</feature>
<dbReference type="eggNOG" id="arCOG00246">
    <property type="taxonomic scope" value="Archaea"/>
</dbReference>
<dbReference type="AlphaFoldDB" id="E1RJ09"/>
<feature type="active site" description="Proton acceptor" evidence="8">
    <location>
        <position position="166"/>
    </location>
</feature>
<evidence type="ECO:0000256" key="9">
    <source>
        <dbReference type="PIRSR" id="PIRSR000102-2"/>
    </source>
</evidence>
<dbReference type="SUPFAM" id="SSF51735">
    <property type="entry name" value="NAD(P)-binding Rossmann-fold domains"/>
    <property type="match status" value="1"/>
</dbReference>
<dbReference type="Gene3D" id="3.90.110.10">
    <property type="entry name" value="Lactate dehydrogenase/glycoside hydrolase, family 4, C-terminal"/>
    <property type="match status" value="1"/>
</dbReference>
<dbReference type="OrthoDB" id="2596at2157"/>
<feature type="binding site" evidence="9">
    <location>
        <position position="144"/>
    </location>
    <ligand>
        <name>substrate</name>
    </ligand>
</feature>
<dbReference type="GO" id="GO:0004459">
    <property type="term" value="F:L-lactate dehydrogenase (NAD+) activity"/>
    <property type="evidence" value="ECO:0007669"/>
    <property type="project" value="TreeGrafter"/>
</dbReference>
<feature type="binding site" evidence="10">
    <location>
        <position position="90"/>
    </location>
    <ligand>
        <name>NAD(+)</name>
        <dbReference type="ChEBI" id="CHEBI:57540"/>
    </ligand>
</feature>
<dbReference type="KEGG" id="mpi:Mpet_1928"/>
<dbReference type="InterPro" id="IPR001557">
    <property type="entry name" value="L-lactate/malate_DH"/>
</dbReference>
<evidence type="ECO:0000256" key="4">
    <source>
        <dbReference type="ARBA" id="ARBA00022532"/>
    </source>
</evidence>
<evidence type="ECO:0000313" key="14">
    <source>
        <dbReference type="EMBL" id="ADN36679.1"/>
    </source>
</evidence>
<keyword evidence="5 11" id="KW-0560">Oxidoreductase</keyword>
<dbReference type="EMBL" id="CP002117">
    <property type="protein sequence ID" value="ADN36679.1"/>
    <property type="molecule type" value="Genomic_DNA"/>
</dbReference>
<comment type="function">
    <text evidence="1">Catalyzes the reversible oxidation of malate to oxaloacetate.</text>
</comment>
<dbReference type="PRINTS" id="PR00086">
    <property type="entry name" value="LLDHDRGNASE"/>
</dbReference>
<evidence type="ECO:0000256" key="8">
    <source>
        <dbReference type="PIRSR" id="PIRSR000102-1"/>
    </source>
</evidence>
<feature type="binding site" evidence="10">
    <location>
        <begin position="8"/>
        <end position="13"/>
    </location>
    <ligand>
        <name>NAD(+)</name>
        <dbReference type="ChEBI" id="CHEBI:57540"/>
    </ligand>
</feature>
<dbReference type="Pfam" id="PF00056">
    <property type="entry name" value="Ldh_1_N"/>
    <property type="match status" value="1"/>
</dbReference>
<dbReference type="GO" id="GO:0030060">
    <property type="term" value="F:L-malate dehydrogenase (NAD+) activity"/>
    <property type="evidence" value="ECO:0007669"/>
    <property type="project" value="UniProtKB-EC"/>
</dbReference>
<dbReference type="PANTHER" id="PTHR43128">
    <property type="entry name" value="L-2-HYDROXYCARBOXYLATE DEHYDROGENASE (NAD(P)(+))"/>
    <property type="match status" value="1"/>
</dbReference>
<evidence type="ECO:0000256" key="3">
    <source>
        <dbReference type="ARBA" id="ARBA00012995"/>
    </source>
</evidence>
<proteinExistence type="inferred from homology"/>
<evidence type="ECO:0000259" key="13">
    <source>
        <dbReference type="Pfam" id="PF02866"/>
    </source>
</evidence>
<evidence type="ECO:0000256" key="10">
    <source>
        <dbReference type="PIRSR" id="PIRSR000102-3"/>
    </source>
</evidence>
<dbReference type="GO" id="GO:0006089">
    <property type="term" value="P:lactate metabolic process"/>
    <property type="evidence" value="ECO:0007669"/>
    <property type="project" value="TreeGrafter"/>
</dbReference>
<evidence type="ECO:0000256" key="11">
    <source>
        <dbReference type="RuleBase" id="RU003369"/>
    </source>
</evidence>
<evidence type="ECO:0000256" key="6">
    <source>
        <dbReference type="ARBA" id="ARBA00023027"/>
    </source>
</evidence>
<feature type="binding site" evidence="10">
    <location>
        <begin position="111"/>
        <end position="113"/>
    </location>
    <ligand>
        <name>NAD(+)</name>
        <dbReference type="ChEBI" id="CHEBI:57540"/>
    </ligand>
</feature>
<evidence type="ECO:0000256" key="5">
    <source>
        <dbReference type="ARBA" id="ARBA00023002"/>
    </source>
</evidence>
<reference evidence="14 15" key="1">
    <citation type="journal article" date="2010" name="Stand. Genomic Sci.">
        <title>Complete genome sequence of Methanoplanus petrolearius type strain (SEBR 4847).</title>
        <authorList>
            <person name="Brambilla E."/>
            <person name="Djao O.D."/>
            <person name="Daligault H."/>
            <person name="Lapidus A."/>
            <person name="Lucas S."/>
            <person name="Hammon N."/>
            <person name="Nolan M."/>
            <person name="Tice H."/>
            <person name="Cheng J.F."/>
            <person name="Han C."/>
            <person name="Tapia R."/>
            <person name="Goodwin L."/>
            <person name="Pitluck S."/>
            <person name="Liolios K."/>
            <person name="Ivanova N."/>
            <person name="Mavromatis K."/>
            <person name="Mikhailova N."/>
            <person name="Pati A."/>
            <person name="Chen A."/>
            <person name="Palaniappan K."/>
            <person name="Land M."/>
            <person name="Hauser L."/>
            <person name="Chang Y.J."/>
            <person name="Jeffries C.D."/>
            <person name="Rohde M."/>
            <person name="Spring S."/>
            <person name="Sikorski J."/>
            <person name="Goker M."/>
            <person name="Woyke T."/>
            <person name="Bristow J."/>
            <person name="Eisen J.A."/>
            <person name="Markowitz V."/>
            <person name="Hugenholtz P."/>
            <person name="Kyrpides N.C."/>
            <person name="Klenk H.P."/>
        </authorList>
    </citation>
    <scope>NUCLEOTIDE SEQUENCE [LARGE SCALE GENOMIC DNA]</scope>
    <source>
        <strain evidence="15">DSM 11571 / OCM 486 / SEBR 4847</strain>
    </source>
</reference>
<dbReference type="InterPro" id="IPR001236">
    <property type="entry name" value="Lactate/malate_DH_N"/>
</dbReference>
<evidence type="ECO:0000259" key="12">
    <source>
        <dbReference type="Pfam" id="PF00056"/>
    </source>
</evidence>
<protein>
    <recommendedName>
        <fullName evidence="3">malate dehydrogenase</fullName>
        <ecNumber evidence="3">1.1.1.37</ecNumber>
    </recommendedName>
</protein>
<feature type="binding site" evidence="9">
    <location>
        <position position="83"/>
    </location>
    <ligand>
        <name>substrate</name>
    </ligand>
</feature>
<dbReference type="PIRSF" id="PIRSF000102">
    <property type="entry name" value="Lac_mal_DH"/>
    <property type="match status" value="1"/>
</dbReference>
<feature type="domain" description="Lactate/malate dehydrogenase N-terminal" evidence="12">
    <location>
        <begin position="5"/>
        <end position="135"/>
    </location>
</feature>
<feature type="binding site" evidence="9">
    <location>
        <position position="113"/>
    </location>
    <ligand>
        <name>substrate</name>
    </ligand>
</feature>
<dbReference type="Gene3D" id="3.40.50.720">
    <property type="entry name" value="NAD(P)-binding Rossmann-like Domain"/>
    <property type="match status" value="1"/>
</dbReference>
<organism evidence="14 15">
    <name type="scientific">Methanolacinia petrolearia (strain DSM 11571 / OCM 486 / SEBR 4847)</name>
    <name type="common">Methanoplanus petrolearius</name>
    <dbReference type="NCBI Taxonomy" id="679926"/>
    <lineage>
        <taxon>Archaea</taxon>
        <taxon>Methanobacteriati</taxon>
        <taxon>Methanobacteriota</taxon>
        <taxon>Stenosarchaea group</taxon>
        <taxon>Methanomicrobia</taxon>
        <taxon>Methanomicrobiales</taxon>
        <taxon>Methanomicrobiaceae</taxon>
        <taxon>Methanolacinia</taxon>
    </lineage>
</organism>
<keyword evidence="15" id="KW-1185">Reference proteome</keyword>
<name>E1RJ09_METP4</name>
<dbReference type="RefSeq" id="WP_013329856.1">
    <property type="nucleotide sequence ID" value="NC_014507.1"/>
</dbReference>
<feature type="binding site" evidence="9">
    <location>
        <position position="76"/>
    </location>
    <ligand>
        <name>substrate</name>
    </ligand>
</feature>
<dbReference type="EC" id="1.1.1.37" evidence="3"/>
<dbReference type="Proteomes" id="UP000006565">
    <property type="component" value="Chromosome"/>
</dbReference>
<feature type="binding site" evidence="10">
    <location>
        <position position="33"/>
    </location>
    <ligand>
        <name>NAD(+)</name>
        <dbReference type="ChEBI" id="CHEBI:57540"/>
    </ligand>
</feature>
<evidence type="ECO:0000256" key="7">
    <source>
        <dbReference type="ARBA" id="ARBA00048313"/>
    </source>
</evidence>